<evidence type="ECO:0000313" key="1">
    <source>
        <dbReference type="EMBL" id="CAG8632965.1"/>
    </source>
</evidence>
<comment type="caution">
    <text evidence="1">The sequence shown here is derived from an EMBL/GenBank/DDBJ whole genome shotgun (WGS) entry which is preliminary data.</text>
</comment>
<accession>A0ACA9N3V1</accession>
<proteinExistence type="predicted"/>
<evidence type="ECO:0000313" key="2">
    <source>
        <dbReference type="Proteomes" id="UP000789920"/>
    </source>
</evidence>
<feature type="non-terminal residue" evidence="1">
    <location>
        <position position="1"/>
    </location>
</feature>
<sequence>EEFYNSDVSEQSNSTRESDIGESSTATSNSHLEISYLLLLLLTFTHGTYVYVLSIFKKSLEGFGISTCVLTLENIKERAVKASDEKESSKNKKKEDVSGLYSIGHCGKEKKEIKRDENKILTCYQNTSNIDKVEKQMLEQNSEYIKSGESVIEPKVEDENRLVFDRRKLIKSEAPISDIHCGESNAKIADDVESCGQTDIEYSYQKGSNSSNVNNEERKMYDDVIKKGDGNLRDKIGIRGADMVSNKGESVNLGEKDVELVGSIAPKDIAIIYCDDESILIDSGNNHNMSIAKVGSNRPKECKYHCKYKIYVKDYCRTRASNVDKDNVLGRLLMK</sequence>
<dbReference type="Proteomes" id="UP000789920">
    <property type="component" value="Unassembled WGS sequence"/>
</dbReference>
<protein>
    <submittedName>
        <fullName evidence="1">30342_t:CDS:1</fullName>
    </submittedName>
</protein>
<dbReference type="EMBL" id="CAJVQC010011934">
    <property type="protein sequence ID" value="CAG8632965.1"/>
    <property type="molecule type" value="Genomic_DNA"/>
</dbReference>
<gene>
    <name evidence="1" type="ORF">RPERSI_LOCUS7189</name>
</gene>
<name>A0ACA9N3V1_9GLOM</name>
<keyword evidence="2" id="KW-1185">Reference proteome</keyword>
<organism evidence="1 2">
    <name type="scientific">Racocetra persica</name>
    <dbReference type="NCBI Taxonomy" id="160502"/>
    <lineage>
        <taxon>Eukaryota</taxon>
        <taxon>Fungi</taxon>
        <taxon>Fungi incertae sedis</taxon>
        <taxon>Mucoromycota</taxon>
        <taxon>Glomeromycotina</taxon>
        <taxon>Glomeromycetes</taxon>
        <taxon>Diversisporales</taxon>
        <taxon>Gigasporaceae</taxon>
        <taxon>Racocetra</taxon>
    </lineage>
</organism>
<reference evidence="1" key="1">
    <citation type="submission" date="2021-06" db="EMBL/GenBank/DDBJ databases">
        <authorList>
            <person name="Kallberg Y."/>
            <person name="Tangrot J."/>
            <person name="Rosling A."/>
        </authorList>
    </citation>
    <scope>NUCLEOTIDE SEQUENCE</scope>
    <source>
        <strain evidence="1">MA461A</strain>
    </source>
</reference>